<accession>A0A7H0VG94</accession>
<protein>
    <recommendedName>
        <fullName evidence="2">ATP-grasp domain-containing protein</fullName>
    </recommendedName>
</protein>
<keyword evidence="1" id="KW-0547">Nucleotide-binding</keyword>
<feature type="domain" description="ATP-grasp" evidence="2">
    <location>
        <begin position="121"/>
        <end position="315"/>
    </location>
</feature>
<sequence length="349" mass="39129">MRILITGVGGPTPRSIALHLRRIYPEAVLIGTDIHEKAIGFHLNGLLDEYEQVPRASNKAAYFEAIHGLIAKHKVELAFVQPEYEVLAWGHYFNEKGEYPCPTIIPPIEHVEQLMDKAMMADLFKETNFIPKTVKLINGEAVDYDLVEREIGYPCWIRASVGSGGLGSLRLNSKSELEAWLFIHKDVPVFTVSEFLTGRHLANQMLYSNGKCVANAGLHCAEYVMADIAPSKVTGNTSYGLMLNEEDLLARCEEVMAYVQESTGVKANGVYSFDFKEDDQGRLLVTEINIRHMAYTGIMAQCGFDLIKASVELIQGNYEAPASSYHQFDKDYVFLRDVDIEPIILDKPF</sequence>
<keyword evidence="4" id="KW-1185">Reference proteome</keyword>
<keyword evidence="1" id="KW-0067">ATP-binding</keyword>
<dbReference type="InterPro" id="IPR011761">
    <property type="entry name" value="ATP-grasp"/>
</dbReference>
<dbReference type="KEGG" id="chyd:H4K34_02550"/>
<dbReference type="EMBL" id="CP060139">
    <property type="protein sequence ID" value="QNR24742.1"/>
    <property type="molecule type" value="Genomic_DNA"/>
</dbReference>
<evidence type="ECO:0000313" key="3">
    <source>
        <dbReference type="EMBL" id="QNR24742.1"/>
    </source>
</evidence>
<proteinExistence type="predicted"/>
<dbReference type="SUPFAM" id="SSF56059">
    <property type="entry name" value="Glutathione synthetase ATP-binding domain-like"/>
    <property type="match status" value="1"/>
</dbReference>
<evidence type="ECO:0000259" key="2">
    <source>
        <dbReference type="PROSITE" id="PS50975"/>
    </source>
</evidence>
<evidence type="ECO:0000256" key="1">
    <source>
        <dbReference type="PROSITE-ProRule" id="PRU00409"/>
    </source>
</evidence>
<dbReference type="Gene3D" id="3.40.50.20">
    <property type="match status" value="1"/>
</dbReference>
<dbReference type="Pfam" id="PF02786">
    <property type="entry name" value="CPSase_L_D2"/>
    <property type="match status" value="1"/>
</dbReference>
<dbReference type="GO" id="GO:0046872">
    <property type="term" value="F:metal ion binding"/>
    <property type="evidence" value="ECO:0007669"/>
    <property type="project" value="InterPro"/>
</dbReference>
<dbReference type="InterPro" id="IPR005479">
    <property type="entry name" value="CPAse_ATP-bd"/>
</dbReference>
<dbReference type="GO" id="GO:0005524">
    <property type="term" value="F:ATP binding"/>
    <property type="evidence" value="ECO:0007669"/>
    <property type="project" value="UniProtKB-UniRule"/>
</dbReference>
<dbReference type="Proteomes" id="UP000516305">
    <property type="component" value="Chromosome"/>
</dbReference>
<dbReference type="AlphaFoldDB" id="A0A7H0VG94"/>
<evidence type="ECO:0000313" key="4">
    <source>
        <dbReference type="Proteomes" id="UP000516305"/>
    </source>
</evidence>
<name>A0A7H0VG94_9FLAO</name>
<dbReference type="RefSeq" id="WP_210759268.1">
    <property type="nucleotide sequence ID" value="NZ_CP060139.1"/>
</dbReference>
<dbReference type="PROSITE" id="PS50975">
    <property type="entry name" value="ATP_GRASP"/>
    <property type="match status" value="1"/>
</dbReference>
<gene>
    <name evidence="3" type="ORF">H4K34_02550</name>
</gene>
<organism evidence="3 4">
    <name type="scientific">Croceimicrobium hydrocarbonivorans</name>
    <dbReference type="NCBI Taxonomy" id="2761580"/>
    <lineage>
        <taxon>Bacteria</taxon>
        <taxon>Pseudomonadati</taxon>
        <taxon>Bacteroidota</taxon>
        <taxon>Flavobacteriia</taxon>
        <taxon>Flavobacteriales</taxon>
        <taxon>Owenweeksiaceae</taxon>
        <taxon>Croceimicrobium</taxon>
    </lineage>
</organism>
<reference evidence="3 4" key="1">
    <citation type="submission" date="2020-08" db="EMBL/GenBank/DDBJ databases">
        <title>Croceimicrobium hydrocarbonivorans gen. nov., sp. nov., a novel marine bacterium isolated from a bacterial consortium that degrades polyethylene terephthalate.</title>
        <authorList>
            <person name="Liu R."/>
        </authorList>
    </citation>
    <scope>NUCLEOTIDE SEQUENCE [LARGE SCALE GENOMIC DNA]</scope>
    <source>
        <strain evidence="3 4">A20-9</strain>
    </source>
</reference>
<dbReference type="Gene3D" id="3.30.470.20">
    <property type="entry name" value="ATP-grasp fold, B domain"/>
    <property type="match status" value="1"/>
</dbReference>